<name>A0A926RWT7_9BACI</name>
<dbReference type="InterPro" id="IPR024096">
    <property type="entry name" value="NO_sig/Golgi_transp_ligand-bd"/>
</dbReference>
<protein>
    <submittedName>
        <fullName evidence="2">YslB family protein</fullName>
    </submittedName>
</protein>
<dbReference type="InterPro" id="IPR019642">
    <property type="entry name" value="DUF2507"/>
</dbReference>
<comment type="caution">
    <text evidence="2">The sequence shown here is derived from an EMBL/GenBank/DDBJ whole genome shotgun (WGS) entry which is preliminary data.</text>
</comment>
<keyword evidence="3" id="KW-1185">Reference proteome</keyword>
<reference evidence="2" key="1">
    <citation type="submission" date="2020-09" db="EMBL/GenBank/DDBJ databases">
        <title>A novel bacterium of genus Bacillus, isolated from South China Sea.</title>
        <authorList>
            <person name="Huang H."/>
            <person name="Mo K."/>
            <person name="Hu Y."/>
        </authorList>
    </citation>
    <scope>NUCLEOTIDE SEQUENCE</scope>
    <source>
        <strain evidence="2">IB182487</strain>
    </source>
</reference>
<dbReference type="PANTHER" id="PTHR35090:SF1">
    <property type="entry name" value="SLR0144 PROTEIN"/>
    <property type="match status" value="1"/>
</dbReference>
<sequence>MNKNLFRSEFEKLQDIEVPAFGFELMREVLIPDILGKESSQMLYWAGKNLARKYPLNSLEEVISFFHCAGWGKLSIVHKKGTEMEFELEGELIQARFKAKKEPFFQLEAGFLAQQMEQLNNQITETYEQIKRRANKAVFTVKWDHKDLTNM</sequence>
<keyword evidence="1" id="KW-0175">Coiled coil</keyword>
<dbReference type="Proteomes" id="UP000626844">
    <property type="component" value="Unassembled WGS sequence"/>
</dbReference>
<dbReference type="RefSeq" id="WP_191158753.1">
    <property type="nucleotide sequence ID" value="NZ_JACXAI010000016.1"/>
</dbReference>
<evidence type="ECO:0000313" key="2">
    <source>
        <dbReference type="EMBL" id="MBD1381153.1"/>
    </source>
</evidence>
<dbReference type="EMBL" id="JACXAI010000016">
    <property type="protein sequence ID" value="MBD1381153.1"/>
    <property type="molecule type" value="Genomic_DNA"/>
</dbReference>
<proteinExistence type="predicted"/>
<dbReference type="AlphaFoldDB" id="A0A926RWT7"/>
<gene>
    <name evidence="2" type="ORF">IC621_13010</name>
</gene>
<dbReference type="Gene3D" id="3.30.1380.20">
    <property type="entry name" value="Trafficking protein particle complex subunit 3"/>
    <property type="match status" value="1"/>
</dbReference>
<evidence type="ECO:0000256" key="1">
    <source>
        <dbReference type="SAM" id="Coils"/>
    </source>
</evidence>
<dbReference type="PANTHER" id="PTHR35090">
    <property type="entry name" value="DNA-DIRECTED RNA POLYMERASE SUBUNIT I"/>
    <property type="match status" value="1"/>
</dbReference>
<organism evidence="2 3">
    <name type="scientific">Metabacillus arenae</name>
    <dbReference type="NCBI Taxonomy" id="2771434"/>
    <lineage>
        <taxon>Bacteria</taxon>
        <taxon>Bacillati</taxon>
        <taxon>Bacillota</taxon>
        <taxon>Bacilli</taxon>
        <taxon>Bacillales</taxon>
        <taxon>Bacillaceae</taxon>
        <taxon>Metabacillus</taxon>
    </lineage>
</organism>
<evidence type="ECO:0000313" key="3">
    <source>
        <dbReference type="Proteomes" id="UP000626844"/>
    </source>
</evidence>
<dbReference type="SUPFAM" id="SSF111126">
    <property type="entry name" value="Ligand-binding domain in the NO signalling and Golgi transport"/>
    <property type="match status" value="1"/>
</dbReference>
<feature type="coiled-coil region" evidence="1">
    <location>
        <begin position="109"/>
        <end position="136"/>
    </location>
</feature>
<accession>A0A926RWT7</accession>
<dbReference type="Pfam" id="PF10702">
    <property type="entry name" value="DUF2507"/>
    <property type="match status" value="1"/>
</dbReference>